<dbReference type="PANTHER" id="PTHR46268:SF6">
    <property type="entry name" value="UNIVERSAL STRESS PROTEIN UP12"/>
    <property type="match status" value="1"/>
</dbReference>
<protein>
    <submittedName>
        <fullName evidence="3">Universal stress protein</fullName>
    </submittedName>
</protein>
<dbReference type="Gene3D" id="3.40.50.620">
    <property type="entry name" value="HUPs"/>
    <property type="match status" value="2"/>
</dbReference>
<dbReference type="Proteomes" id="UP000036176">
    <property type="component" value="Unassembled WGS sequence"/>
</dbReference>
<accession>A0A0J6VNR0</accession>
<organism evidence="3 4">
    <name type="scientific">Mycolicibacterium chubuense</name>
    <name type="common">Mycobacterium chubuense</name>
    <dbReference type="NCBI Taxonomy" id="1800"/>
    <lineage>
        <taxon>Bacteria</taxon>
        <taxon>Bacillati</taxon>
        <taxon>Actinomycetota</taxon>
        <taxon>Actinomycetes</taxon>
        <taxon>Mycobacteriales</taxon>
        <taxon>Mycobacteriaceae</taxon>
        <taxon>Mycolicibacterium</taxon>
    </lineage>
</organism>
<feature type="domain" description="UspA" evidence="2">
    <location>
        <begin position="10"/>
        <end position="141"/>
    </location>
</feature>
<evidence type="ECO:0000256" key="1">
    <source>
        <dbReference type="ARBA" id="ARBA00008791"/>
    </source>
</evidence>
<dbReference type="RefSeq" id="WP_048421019.1">
    <property type="nucleotide sequence ID" value="NZ_JYNX01000071.1"/>
</dbReference>
<comment type="similarity">
    <text evidence="1">Belongs to the universal stress protein A family.</text>
</comment>
<dbReference type="PANTHER" id="PTHR46268">
    <property type="entry name" value="STRESS RESPONSE PROTEIN NHAX"/>
    <property type="match status" value="1"/>
</dbReference>
<evidence type="ECO:0000313" key="4">
    <source>
        <dbReference type="Proteomes" id="UP000036176"/>
    </source>
</evidence>
<feature type="domain" description="UspA" evidence="2">
    <location>
        <begin position="153"/>
        <end position="268"/>
    </location>
</feature>
<dbReference type="AlphaFoldDB" id="A0A0J6VNR0"/>
<gene>
    <name evidence="3" type="ORF">MCHUDSM44219_05143</name>
</gene>
<dbReference type="PRINTS" id="PR01438">
    <property type="entry name" value="UNVRSLSTRESS"/>
</dbReference>
<evidence type="ECO:0000313" key="3">
    <source>
        <dbReference type="EMBL" id="KMO71829.1"/>
    </source>
</evidence>
<dbReference type="OrthoDB" id="3174546at2"/>
<dbReference type="PATRIC" id="fig|1800.3.peg.5171"/>
<sequence length="274" mass="29078">MIESAPAPCVVVGIDGSPAAVDAALWAIDEAIDHDVPLRLVYVIDSPDSDTVDPQDQARRLATAEVAVRYVLTAVESTERPVKMEVEILQGRPVEALLGAARTAVMLCVGARGLRHATNGRIGSTAAALSKSAHCPVAIVRAHRPHANRDRAVVIEVDDNAAGNAVLHRGLEEAQRRHAPVRVLAPTHTFADVQAHWERRLDESRRRFPQLDISSVSRHGDALDYLAANAGTIQLVVTGRTRAGGLGALVGAQGNAALRDTDCSILVCGPHSAL</sequence>
<evidence type="ECO:0000259" key="2">
    <source>
        <dbReference type="Pfam" id="PF00582"/>
    </source>
</evidence>
<name>A0A0J6VNR0_MYCCU</name>
<keyword evidence="4" id="KW-1185">Reference proteome</keyword>
<dbReference type="EMBL" id="JYNX01000071">
    <property type="protein sequence ID" value="KMO71829.1"/>
    <property type="molecule type" value="Genomic_DNA"/>
</dbReference>
<dbReference type="Pfam" id="PF00582">
    <property type="entry name" value="Usp"/>
    <property type="match status" value="2"/>
</dbReference>
<comment type="caution">
    <text evidence="3">The sequence shown here is derived from an EMBL/GenBank/DDBJ whole genome shotgun (WGS) entry which is preliminary data.</text>
</comment>
<dbReference type="InterPro" id="IPR006015">
    <property type="entry name" value="Universal_stress_UspA"/>
</dbReference>
<dbReference type="InterPro" id="IPR014729">
    <property type="entry name" value="Rossmann-like_a/b/a_fold"/>
</dbReference>
<proteinExistence type="inferred from homology"/>
<reference evidence="3 4" key="1">
    <citation type="journal article" date="2015" name="Genome Biol. Evol.">
        <title>Characterization of Three Mycobacterium spp. with Potential Use in Bioremediation by Genome Sequencing and Comparative Genomics.</title>
        <authorList>
            <person name="Das S."/>
            <person name="Pettersson B.M."/>
            <person name="Behra P.R."/>
            <person name="Ramesh M."/>
            <person name="Dasgupta S."/>
            <person name="Bhattacharya A."/>
            <person name="Kirsebom L.A."/>
        </authorList>
    </citation>
    <scope>NUCLEOTIDE SEQUENCE [LARGE SCALE GENOMIC DNA]</scope>
    <source>
        <strain evidence="3 4">DSM 44219</strain>
    </source>
</reference>
<dbReference type="InterPro" id="IPR006016">
    <property type="entry name" value="UspA"/>
</dbReference>
<dbReference type="SUPFAM" id="SSF52402">
    <property type="entry name" value="Adenine nucleotide alpha hydrolases-like"/>
    <property type="match status" value="2"/>
</dbReference>